<protein>
    <submittedName>
        <fullName evidence="1">Uncharacterized protein</fullName>
    </submittedName>
</protein>
<name>A0ABT1NBR9_9GAMM</name>
<dbReference type="Proteomes" id="UP001524460">
    <property type="component" value="Unassembled WGS sequence"/>
</dbReference>
<keyword evidence="2" id="KW-1185">Reference proteome</keyword>
<proteinExistence type="predicted"/>
<evidence type="ECO:0000313" key="2">
    <source>
        <dbReference type="Proteomes" id="UP001524460"/>
    </source>
</evidence>
<gene>
    <name evidence="1" type="ORF">NHN17_24820</name>
</gene>
<accession>A0ABT1NBR9</accession>
<evidence type="ECO:0000313" key="1">
    <source>
        <dbReference type="EMBL" id="MCQ1061259.1"/>
    </source>
</evidence>
<dbReference type="EMBL" id="JANEYT010000130">
    <property type="protein sequence ID" value="MCQ1061259.1"/>
    <property type="molecule type" value="Genomic_DNA"/>
</dbReference>
<comment type="caution">
    <text evidence="1">The sequence shown here is derived from an EMBL/GenBank/DDBJ whole genome shotgun (WGS) entry which is preliminary data.</text>
</comment>
<reference evidence="1 2" key="1">
    <citation type="submission" date="2022-07" db="EMBL/GenBank/DDBJ databases">
        <title>Photobacterium pectinilyticum sp. nov., a marine bacterium isolated from surface seawater of Qingdao offshore.</title>
        <authorList>
            <person name="Wang X."/>
        </authorList>
    </citation>
    <scope>NUCLEOTIDE SEQUENCE [LARGE SCALE GENOMIC DNA]</scope>
    <source>
        <strain evidence="1 2">ZSDE20</strain>
    </source>
</reference>
<organism evidence="1 2">
    <name type="scientific">Photobacterium pectinilyticum</name>
    <dbReference type="NCBI Taxonomy" id="2906793"/>
    <lineage>
        <taxon>Bacteria</taxon>
        <taxon>Pseudomonadati</taxon>
        <taxon>Pseudomonadota</taxon>
        <taxon>Gammaproteobacteria</taxon>
        <taxon>Vibrionales</taxon>
        <taxon>Vibrionaceae</taxon>
        <taxon>Photobacterium</taxon>
    </lineage>
</organism>
<dbReference type="RefSeq" id="WP_255045371.1">
    <property type="nucleotide sequence ID" value="NZ_JANEYT010000130.1"/>
</dbReference>
<sequence>MILNRIFTYFLCFFIVYTPFRPVKAFVPLVPAVVALTGQAALWTGRQLITRMAVNYGTQAGVVATAAVATTPLIKDYMESDYALKPWGSWAYLLGKAGFISEDGALSIDDHHCYQDSSCGNQYGWSMANGQDATDFDAGLFKTNMKLDFDCPTTESVQVDEDGRSTLYDCGTAISRTWHDKHGFRGQVSVEPQCNTSWETPDGYVTKHCYSNHRIDVWAMTADSLILSGEKWVDITVNGSNRIVNKQPISEIQLIFPEQKTEEELFDEALEVVLEDQLVGDELPIDMVTDNDLNYCVDDNCYSLPQEHFLDNTVVIPVDENDIPTPEAVGGSPVSLPSGRPLPPISDPIYADAINSGLTGVPTGDPDTDAIVEDLIKPIFDAPAPIVQQPTVNPPITNPPVQGSAVTVSNLSGIETRLDTVNNTLSSLNVDVDLSGVENRIDRTNALIEGLSTSTVPINLVPDKGQASSFWESRYPDGFAGVWNNYNNNLQNTALVGWVDSFKLTYASDGIPSWSMCFDLGFVDFGCHVIDIDSRVWLAIRAFILFTSVMLARRLVFGG</sequence>